<dbReference type="PANTHER" id="PTHR19376">
    <property type="entry name" value="DNA-DIRECTED RNA POLYMERASE"/>
    <property type="match status" value="1"/>
</dbReference>
<dbReference type="InterPro" id="IPR006592">
    <property type="entry name" value="RNA_pol_N"/>
</dbReference>
<evidence type="ECO:0000256" key="3">
    <source>
        <dbReference type="ARBA" id="ARBA00022478"/>
    </source>
</evidence>
<dbReference type="Pfam" id="PF00562">
    <property type="entry name" value="RNA_pol_Rpb2_6"/>
    <property type="match status" value="1"/>
</dbReference>
<comment type="cofactor">
    <cofactor evidence="10">
        <name>Mg(2+)</name>
        <dbReference type="ChEBI" id="CHEBI:18420"/>
    </cofactor>
    <text evidence="10">Binds 1 Mg(2+) ion per subunit.</text>
</comment>
<dbReference type="NCBIfam" id="TIGR02013">
    <property type="entry name" value="rpoB"/>
    <property type="match status" value="1"/>
</dbReference>
<dbReference type="InterPro" id="IPR012754">
    <property type="entry name" value="DNA-dir_RpoC_beta_prime_bact"/>
</dbReference>
<feature type="coiled-coil region" evidence="13">
    <location>
        <begin position="925"/>
        <end position="952"/>
    </location>
</feature>
<dbReference type="CDD" id="cd01609">
    <property type="entry name" value="RNAP_beta'_N"/>
    <property type="match status" value="1"/>
</dbReference>
<dbReference type="GO" id="GO:0006351">
    <property type="term" value="P:DNA-templated transcription"/>
    <property type="evidence" value="ECO:0007669"/>
    <property type="project" value="UniProtKB-UniRule"/>
</dbReference>
<dbReference type="Gene3D" id="2.40.270.10">
    <property type="entry name" value="DNA-directed RNA polymerase, subunit 2, domain 6"/>
    <property type="match status" value="3"/>
</dbReference>
<dbReference type="Pfam" id="PF04998">
    <property type="entry name" value="RNA_pol_Rpb1_5"/>
    <property type="match status" value="1"/>
</dbReference>
<dbReference type="SMART" id="SM00663">
    <property type="entry name" value="RPOLA_N"/>
    <property type="match status" value="1"/>
</dbReference>
<keyword evidence="6 10" id="KW-0479">Metal-binding</keyword>
<evidence type="ECO:0000256" key="7">
    <source>
        <dbReference type="ARBA" id="ARBA00023163"/>
    </source>
</evidence>
<comment type="cofactor">
    <cofactor evidence="10">
        <name>Zn(2+)</name>
        <dbReference type="ChEBI" id="CHEBI:29105"/>
    </cofactor>
    <text evidence="10">Binds 2 Zn(2+) ions per subunit.</text>
</comment>
<comment type="subunit">
    <text evidence="9 12">The RNAP catalytic core consists of 2 alpha, 1 beta, 1 beta' and 1 omega subunit. When a sigma factor is associated with the core the holoenzyme is formed, which can initiate transcription.</text>
</comment>
<sequence>MERKYLEIPDLLAVQTEPYKKFLQKNIPPEKRENTGLEEIFRKVFSETDLFPGEKHHIISSNDGSLLLEYISYTIEEPVENEIECVEKGITYGGRFKVKFRLYRRDKTGNRIQSIREPQDVYLGSIPLMTDRGTFIINGIERAVVNQIQRSPGVYFKEEEDYGQTTYSARIFPARGLWMEFHPESYHNEVYLYVYFGKKKVYATTLLKALGYSESQIISNLYESPENISKDSIIIRTLSKDSDITTPEEAIKRICLELRPDFSTEEREAMIFFRRLFFTPEQYDLSPAGRMQINKKLRLNRTELHLTSEDIIRTIKYLLNLIENNRGETDDIDHLGNKRVRTSAELVKEHVYEGLIRLAHFIKEKMAIKSFTEKQNEDDESTSGKPKDLSPQDILNSRIFSTVIDEFFARNQLSQFLDQINPLAELTHKRRLTAVGEGGVKERKRAGFEIRDVHYTHFGRVCPIETPEGANVGLINSLTVYASIDDIGFIRTPYYRVKEGRILFDEVIYVSADEEDDFVVAPPDVPYDINTGKIIPDTIRVRSKGGEFAEASREEIQLIGISPKQVVSLSASLIPFLEHNDSNRALMGSNMQRQAVPLLKAEAPLVKTGIEKKVVLDSGVIVKALNSGIVSYVDAKKIIVERDEKGIFPWQYYDEYYLQTFRRTNQDTCFHQKAIVSLGQRVEKGQIIADGPAVSPEGDLALGKNLLVAFMPWRGYNFEDAIVLSERLVKEDAFTSIHIEKFETTAQETDRGEEEITADLPNVSEEELRNLGKDGIIRIGAEVKPGDILVGKITPKGEVELTPEEKLLRVIFGEKARDVANTSLTVPPGVYGVVTNVRYISSDNIDDESQKSHNSDRIENDLKKIESDLKKKKNIVCNTIVNQIKSVLSRHRISVVRVGSNPDAWDRIVNSIDKENVKKEISKIVEIGKSEIERIEREAKNEEIKIRKGNELEPGVLKKVSVEIAIKKKVAVGDKMSGRHGNKGVVSVVLPEEDMPFLEDGTPVDIVLNPLGVPSRMNIGQVLETHLGWALRTLGYSVETPVFESIKEMEIKQKLKEAGLPEDGKTKIYDGQTGEPFLQPVTVGSIYMMKLIHLADEKFHARSVGSYSLITQQPLGGRAQFGGQRFGEMEVWALEGYGAGYTLREMLTIKSDDIKGRKKAYESIVKGFDYREENLPESFHVLTRELNGLGFDLRIEKRKQGDEEKDVVKIRIAPPMVIRSWSYGEVKKAETLNYRTNKPERDGLFCEKIFGPIRDWECNCGKYKKQRFRGIVCDRCGVEVTTSDVRRERMGHIELATPVSYVWLFRSSANWLGVLLDLSHITLEKVLYYDRYIVVDAGDTPFHDKDILTEEEYRENLAKYGDRFKAGIGAEAIYLLLKKVDLEKEMEKVKEQIKKKGKKDTTNRRNLIKKMRMIEGLLKTEVKPEYLVTSIIPVIPPDLRPLLPLDGGRFVASDLNDLYQRVINRNNRLKKLIKLQAPDIIIRNEKRMLQEAVDALLDNGRYGTPVLGKGKRPLKSLSEALRGKQGRFRQNLLGKRVDYSGRAVIVVEPKLKLHECGIPKQMALELFSPFVLRELRKKEYFHTLGSAKRALEENRPEVWDILGKVTYNHPVLLNRQPTLHRLSIQAFEPRLMEGNVIRVHPLVCTAFNADFDGDTMSVHVPITIEAQLEAELLMKSNLHIFSPANGRPIVTPTRDIVLGCYYLTFQSDQDIYQASDSKSHKDENKKVVYNPEEAKILYWAGLLELHRPIMVRIKDEEIVTTAGRLLFNEILPEEISYQNDLINIEALEVLIKKMFTLCGYSRTVQFLDDVKDLGFTYATLGGLSIGVDDLKVPESKPKMIEETRKEVARIEKEYRKGLISEGERYNRIIDLWTSLTNKISNEVFATLRKDFSAEPFRINSLIMMVESGARGNRSQVNQLAGMRGLMIRPTKKATGGFGEIITTPVIANFREGLPLLEYFISIHGGRKGVVDTALKTSDAGYLSRRLVDVAHNMIVRMEDCGTADGIYISALTDGEKVIISLKDRIVGRVAFDPIVDIISDEVVVKAGEVIDEEKASRIVDLGIERIKIRSVLTCKAESGVCAKCYGTDLSRDKIVNLGEAVGVVAAQSIGEPGTQLTLRTFHVGGTVTRTIGPARIISHSEGEIRFSPGLKCVKDRNDKLVVLSREGSVDVYDDRGRKIETNPVHIGTILHVKEGDKVKKEQVFATWDPYAVPIIAEKEGKVRYRDIVPGKTIKEEKDITAGVWKRTVIEHQEDMEPRIEIIEDIVAKAKGKINLKDVKIGENALEKDDRIFITTHREDLKPEIVILDNQGNELKKYLAPIHTEILVKDGQHVNEDDILAQKIVGVHYLGENTNILVEDGQLVLAGDILAKAPRVVGRVQDITGGLPRVSELFEARPPKNPAILSEIAGKVSLSSGEKGTRIIKIIGDADQVKEYKVPYGKHILVADGDQVVSGSKLTDGPAVLIDVLRTQGEKKVQEYLLNEIQKVYRIEGVGINDKHIEIIIRQMLSRVRITDPGDTYLLEGEEIDRMKIQQINDSLPKEKKRATYEPLILGITRVALSSESFISAASFQETIKVLTNAAITGAEDRLEGLKENVILGKLIPAGTGFFSHIIENEEKKYPEDSSNEIFQQRSSSSVSVLTEGGENADNKSINQD</sequence>
<feature type="binding site" evidence="10">
    <location>
        <position position="1276"/>
    </location>
    <ligand>
        <name>Zn(2+)</name>
        <dbReference type="ChEBI" id="CHEBI:29105"/>
        <label>1</label>
    </ligand>
</feature>
<dbReference type="NCBIfam" id="NF001616">
    <property type="entry name" value="PRK00405.1"/>
    <property type="match status" value="1"/>
</dbReference>
<dbReference type="InterPro" id="IPR007081">
    <property type="entry name" value="RNA_pol_Rpb1_5"/>
</dbReference>
<dbReference type="InterPro" id="IPR007641">
    <property type="entry name" value="RNA_pol_Rpb2_7"/>
</dbReference>
<dbReference type="Pfam" id="PF04565">
    <property type="entry name" value="RNA_pol_Rpb2_3"/>
    <property type="match status" value="1"/>
</dbReference>
<dbReference type="CDD" id="cd02655">
    <property type="entry name" value="RNAP_beta'_C"/>
    <property type="match status" value="1"/>
</dbReference>
<proteinExistence type="inferred from homology"/>
<keyword evidence="3 9" id="KW-0240">DNA-directed RNA polymerase</keyword>
<feature type="compositionally biased region" description="Polar residues" evidence="14">
    <location>
        <begin position="2627"/>
        <end position="2640"/>
    </location>
</feature>
<dbReference type="InterPro" id="IPR019462">
    <property type="entry name" value="DNA-dir_RNA_pol_bsu_external_1"/>
</dbReference>
<dbReference type="Pfam" id="PF05000">
    <property type="entry name" value="RNA_pol_Rpb1_4"/>
    <property type="match status" value="1"/>
</dbReference>
<keyword evidence="10" id="KW-0460">Magnesium</keyword>
<comment type="similarity">
    <text evidence="1">In the N-terminal section; belongs to the RNA polymerase beta chain family.</text>
</comment>
<dbReference type="Gene3D" id="2.30.150.10">
    <property type="entry name" value="DNA-directed RNA polymerase, beta subunit, external 1 domain"/>
    <property type="match status" value="1"/>
</dbReference>
<feature type="binding site" evidence="10">
    <location>
        <position position="1654"/>
    </location>
    <ligand>
        <name>Mg(2+)</name>
        <dbReference type="ChEBI" id="CHEBI:18420"/>
    </ligand>
</feature>
<dbReference type="Gene3D" id="3.90.1800.10">
    <property type="entry name" value="RNA polymerase alpha subunit dimerisation domain"/>
    <property type="match status" value="1"/>
</dbReference>
<dbReference type="InterPro" id="IPR007083">
    <property type="entry name" value="RNA_pol_Rpb1_4"/>
</dbReference>
<dbReference type="InterPro" id="IPR007120">
    <property type="entry name" value="DNA-dir_RNAP_su2_dom"/>
</dbReference>
<feature type="binding site" evidence="10">
    <location>
        <position position="1260"/>
    </location>
    <ligand>
        <name>Zn(2+)</name>
        <dbReference type="ChEBI" id="CHEBI:29105"/>
        <label>1</label>
    </ligand>
</feature>
<dbReference type="InterPro" id="IPR044893">
    <property type="entry name" value="RNA_pol_Rpb1_clamp_domain"/>
</dbReference>
<comment type="similarity">
    <text evidence="9 12">Belongs to the RNA polymerase beta chain family.</text>
</comment>
<dbReference type="InterPro" id="IPR000722">
    <property type="entry name" value="RNA_pol_asu"/>
</dbReference>
<dbReference type="EC" id="2.7.7.6" evidence="9"/>
<dbReference type="InterPro" id="IPR007080">
    <property type="entry name" value="RNA_pol_Rpb1_1"/>
</dbReference>
<dbReference type="Gene3D" id="2.40.50.150">
    <property type="match status" value="1"/>
</dbReference>
<feature type="binding site" evidence="10">
    <location>
        <position position="1273"/>
    </location>
    <ligand>
        <name>Zn(2+)</name>
        <dbReference type="ChEBI" id="CHEBI:29105"/>
        <label>1</label>
    </ligand>
</feature>
<feature type="binding site" evidence="10">
    <location>
        <position position="2000"/>
    </location>
    <ligand>
        <name>Zn(2+)</name>
        <dbReference type="ChEBI" id="CHEBI:29105"/>
        <label>2</label>
    </ligand>
</feature>
<evidence type="ECO:0000256" key="13">
    <source>
        <dbReference type="SAM" id="Coils"/>
    </source>
</evidence>
<dbReference type="InterPro" id="IPR038120">
    <property type="entry name" value="Rpb1_funnel_sf"/>
</dbReference>
<dbReference type="GO" id="GO:0000287">
    <property type="term" value="F:magnesium ion binding"/>
    <property type="evidence" value="ECO:0007669"/>
    <property type="project" value="UniProtKB-UniRule"/>
</dbReference>
<dbReference type="Gene3D" id="4.10.860.120">
    <property type="entry name" value="RNA polymerase II, clamp domain"/>
    <property type="match status" value="1"/>
</dbReference>
<dbReference type="Gene3D" id="3.90.1110.10">
    <property type="entry name" value="RNA polymerase Rpb2, domain 2"/>
    <property type="match status" value="1"/>
</dbReference>
<comment type="catalytic activity">
    <reaction evidence="8 9 11">
        <text>RNA(n) + a ribonucleoside 5'-triphosphate = RNA(n+1) + diphosphate</text>
        <dbReference type="Rhea" id="RHEA:21248"/>
        <dbReference type="Rhea" id="RHEA-COMP:14527"/>
        <dbReference type="Rhea" id="RHEA-COMP:17342"/>
        <dbReference type="ChEBI" id="CHEBI:33019"/>
        <dbReference type="ChEBI" id="CHEBI:61557"/>
        <dbReference type="ChEBI" id="CHEBI:140395"/>
        <dbReference type="EC" id="2.7.7.6"/>
    </reaction>
</comment>
<organism evidence="16">
    <name type="scientific">candidate division TA06 bacterium ADurb.Bin131</name>
    <dbReference type="NCBI Taxonomy" id="1852827"/>
    <lineage>
        <taxon>Bacteria</taxon>
        <taxon>Bacteria division TA06</taxon>
    </lineage>
</organism>
<dbReference type="GO" id="GO:0000428">
    <property type="term" value="C:DNA-directed RNA polymerase complex"/>
    <property type="evidence" value="ECO:0007669"/>
    <property type="project" value="UniProtKB-KW"/>
</dbReference>
<dbReference type="Gene3D" id="1.10.40.90">
    <property type="match status" value="1"/>
</dbReference>
<dbReference type="EMBL" id="MWDQ01000150">
    <property type="protein sequence ID" value="OQB71799.1"/>
    <property type="molecule type" value="Genomic_DNA"/>
</dbReference>
<feature type="binding site" evidence="10">
    <location>
        <position position="2081"/>
    </location>
    <ligand>
        <name>Zn(2+)</name>
        <dbReference type="ChEBI" id="CHEBI:29105"/>
        <label>2</label>
    </ligand>
</feature>
<name>A0A1V6C4F1_UNCT6</name>
<dbReference type="InterPro" id="IPR042102">
    <property type="entry name" value="RNA_pol_Rpb1_3_sf"/>
</dbReference>
<dbReference type="Gene3D" id="2.40.50.100">
    <property type="match status" value="5"/>
</dbReference>
<dbReference type="Gene3D" id="1.10.150.390">
    <property type="match status" value="1"/>
</dbReference>
<comment type="similarity">
    <text evidence="10 11">Belongs to the RNA polymerase beta' chain family.</text>
</comment>
<comment type="caution">
    <text evidence="16">The sequence shown here is derived from an EMBL/GenBank/DDBJ whole genome shotgun (WGS) entry which is preliminary data.</text>
</comment>
<protein>
    <recommendedName>
        <fullName evidence="9 10">Multifunctional fusion protein</fullName>
    </recommendedName>
    <domain>
        <recommendedName>
            <fullName evidence="9">DNA-directed RNA polymerase subunit beta</fullName>
            <shortName evidence="9">RNAP subunit beta</shortName>
            <ecNumber evidence="9">2.7.7.6</ecNumber>
        </recommendedName>
        <alternativeName>
            <fullName evidence="9">RNA polymerase subunit beta</fullName>
        </alternativeName>
        <alternativeName>
            <fullName evidence="9">Transcriptase subunit beta</fullName>
        </alternativeName>
    </domain>
    <domain>
        <recommendedName>
            <fullName evidence="10">DNA-directed RNA polymerase subunit beta'</fullName>
            <shortName evidence="10">RNAP subunit beta'</shortName>
        </recommendedName>
        <alternativeName>
            <fullName evidence="10">RNA polymerase subunit beta'</fullName>
        </alternativeName>
        <alternativeName>
            <fullName evidence="10">Transcriptase subunit beta'</fullName>
        </alternativeName>
    </domain>
</protein>
<dbReference type="InterPro" id="IPR045867">
    <property type="entry name" value="DNA-dir_RpoC_beta_prime"/>
</dbReference>
<feature type="region of interest" description="Disordered" evidence="14">
    <location>
        <begin position="2621"/>
        <end position="2656"/>
    </location>
</feature>
<dbReference type="Pfam" id="PF10385">
    <property type="entry name" value="RNA_pol_Rpb2_45"/>
    <property type="match status" value="1"/>
</dbReference>
<evidence type="ECO:0000259" key="15">
    <source>
        <dbReference type="SMART" id="SM00663"/>
    </source>
</evidence>
<dbReference type="Pfam" id="PF04983">
    <property type="entry name" value="RNA_pol_Rpb1_3"/>
    <property type="match status" value="1"/>
</dbReference>
<dbReference type="GO" id="GO:0003677">
    <property type="term" value="F:DNA binding"/>
    <property type="evidence" value="ECO:0007669"/>
    <property type="project" value="UniProtKB-UniRule"/>
</dbReference>
<evidence type="ECO:0000256" key="10">
    <source>
        <dbReference type="HAMAP-Rule" id="MF_01322"/>
    </source>
</evidence>
<comment type="similarity">
    <text evidence="2">In the C-terminal section; belongs to the RNA polymerase beta' chain family.</text>
</comment>
<feature type="binding site" evidence="10">
    <location>
        <position position="1650"/>
    </location>
    <ligand>
        <name>Mg(2+)</name>
        <dbReference type="ChEBI" id="CHEBI:18420"/>
    </ligand>
</feature>
<dbReference type="InterPro" id="IPR007066">
    <property type="entry name" value="RNA_pol_Rpb1_3"/>
</dbReference>
<dbReference type="NCBIfam" id="TIGR02386">
    <property type="entry name" value="rpoC_TIGR"/>
    <property type="match status" value="1"/>
</dbReference>
<evidence type="ECO:0000256" key="1">
    <source>
        <dbReference type="ARBA" id="ARBA00007616"/>
    </source>
</evidence>
<evidence type="ECO:0000256" key="2">
    <source>
        <dbReference type="ARBA" id="ARBA00009839"/>
    </source>
</evidence>
<evidence type="ECO:0000256" key="5">
    <source>
        <dbReference type="ARBA" id="ARBA00022695"/>
    </source>
</evidence>
<feature type="binding site" evidence="10">
    <location>
        <position position="1258"/>
    </location>
    <ligand>
        <name>Zn(2+)</name>
        <dbReference type="ChEBI" id="CHEBI:29105"/>
        <label>1</label>
    </ligand>
</feature>
<dbReference type="Proteomes" id="UP000485562">
    <property type="component" value="Unassembled WGS sequence"/>
</dbReference>
<accession>A0A1V6C4F1</accession>
<dbReference type="HAMAP" id="MF_01322">
    <property type="entry name" value="RNApol_bact_RpoC"/>
    <property type="match status" value="1"/>
</dbReference>
<keyword evidence="4 9" id="KW-0808">Transferase</keyword>
<dbReference type="Pfam" id="PF04997">
    <property type="entry name" value="RNA_pol_Rpb1_1"/>
    <property type="match status" value="1"/>
</dbReference>
<evidence type="ECO:0000256" key="14">
    <source>
        <dbReference type="SAM" id="MobiDB-lite"/>
    </source>
</evidence>
<dbReference type="InterPro" id="IPR014724">
    <property type="entry name" value="RNA_pol_RPB2_OB-fold"/>
</dbReference>
<dbReference type="CDD" id="cd00653">
    <property type="entry name" value="RNA_pol_B_RPB2"/>
    <property type="match status" value="1"/>
</dbReference>
<keyword evidence="10" id="KW-0862">Zinc</keyword>
<keyword evidence="5 9" id="KW-0548">Nucleotidyltransferase</keyword>
<evidence type="ECO:0000256" key="11">
    <source>
        <dbReference type="RuleBase" id="RU004279"/>
    </source>
</evidence>
<dbReference type="Pfam" id="PF00623">
    <property type="entry name" value="RNA_pol_Rpb1_2"/>
    <property type="match status" value="2"/>
</dbReference>
<evidence type="ECO:0000256" key="12">
    <source>
        <dbReference type="RuleBase" id="RU363031"/>
    </source>
</evidence>
<dbReference type="Pfam" id="PF04560">
    <property type="entry name" value="RNA_pol_Rpb2_7"/>
    <property type="match status" value="1"/>
</dbReference>
<evidence type="ECO:0000256" key="4">
    <source>
        <dbReference type="ARBA" id="ARBA00022679"/>
    </source>
</evidence>
<feature type="binding site" evidence="10">
    <location>
        <position position="1652"/>
    </location>
    <ligand>
        <name>Mg(2+)</name>
        <dbReference type="ChEBI" id="CHEBI:18420"/>
    </ligand>
</feature>
<dbReference type="SUPFAM" id="SSF64484">
    <property type="entry name" value="beta and beta-prime subunits of DNA dependent RNA-polymerase"/>
    <property type="match status" value="2"/>
</dbReference>
<dbReference type="Gene3D" id="1.10.132.30">
    <property type="match status" value="1"/>
</dbReference>
<dbReference type="InterPro" id="IPR037033">
    <property type="entry name" value="DNA-dir_RNAP_su2_hyb_sf"/>
</dbReference>
<dbReference type="InterPro" id="IPR007642">
    <property type="entry name" value="RNA_pol_Rpb2_2"/>
</dbReference>
<dbReference type="InterPro" id="IPR015712">
    <property type="entry name" value="DNA-dir_RNA_pol_su2"/>
</dbReference>
<dbReference type="Gene3D" id="1.10.274.100">
    <property type="entry name" value="RNA polymerase Rpb1, domain 3"/>
    <property type="match status" value="2"/>
</dbReference>
<dbReference type="GO" id="GO:0003899">
    <property type="term" value="F:DNA-directed RNA polymerase activity"/>
    <property type="evidence" value="ECO:0007669"/>
    <property type="project" value="UniProtKB-UniRule"/>
</dbReference>
<dbReference type="Gene3D" id="2.40.40.20">
    <property type="match status" value="1"/>
</dbReference>
<dbReference type="InterPro" id="IPR042107">
    <property type="entry name" value="DNA-dir_RNA_pol_bsu_ext_1_sf"/>
</dbReference>
<evidence type="ECO:0000256" key="8">
    <source>
        <dbReference type="ARBA" id="ARBA00048552"/>
    </source>
</evidence>
<evidence type="ECO:0000313" key="16">
    <source>
        <dbReference type="EMBL" id="OQB71799.1"/>
    </source>
</evidence>
<keyword evidence="7 9" id="KW-0804">Transcription</keyword>
<dbReference type="InterPro" id="IPR007121">
    <property type="entry name" value="RNA_pol_bsu_CS"/>
</dbReference>
<dbReference type="InterPro" id="IPR010243">
    <property type="entry name" value="RNA_pol_bsu_bac"/>
</dbReference>
<reference evidence="16" key="1">
    <citation type="submission" date="2017-02" db="EMBL/GenBank/DDBJ databases">
        <title>Delving into the versatile metabolic prowess of the omnipresent phylum Bacteroidetes.</title>
        <authorList>
            <person name="Nobu M.K."/>
            <person name="Mei R."/>
            <person name="Narihiro T."/>
            <person name="Kuroda K."/>
            <person name="Liu W.-T."/>
        </authorList>
    </citation>
    <scope>NUCLEOTIDE SEQUENCE</scope>
    <source>
        <strain evidence="16">ADurb.Bin131</strain>
    </source>
</reference>
<dbReference type="Gene3D" id="1.10.1790.20">
    <property type="match status" value="1"/>
</dbReference>
<dbReference type="Pfam" id="PF04561">
    <property type="entry name" value="RNA_pol_Rpb2_2"/>
    <property type="match status" value="1"/>
</dbReference>
<evidence type="ECO:0000256" key="6">
    <source>
        <dbReference type="ARBA" id="ARBA00022723"/>
    </source>
</evidence>
<feature type="binding site" evidence="10">
    <location>
        <position position="2074"/>
    </location>
    <ligand>
        <name>Zn(2+)</name>
        <dbReference type="ChEBI" id="CHEBI:29105"/>
        <label>2</label>
    </ligand>
</feature>
<dbReference type="InterPro" id="IPR007644">
    <property type="entry name" value="RNA_pol_bsu_protrusion"/>
</dbReference>
<feature type="domain" description="RNA polymerase N-terminal" evidence="15">
    <location>
        <begin position="1425"/>
        <end position="1704"/>
    </location>
</feature>
<keyword evidence="13" id="KW-0175">Coiled coil</keyword>
<feature type="binding site" evidence="10">
    <location>
        <position position="2084"/>
    </location>
    <ligand>
        <name>Zn(2+)</name>
        <dbReference type="ChEBI" id="CHEBI:29105"/>
        <label>2</label>
    </ligand>
</feature>
<dbReference type="GO" id="GO:0008270">
    <property type="term" value="F:zinc ion binding"/>
    <property type="evidence" value="ECO:0007669"/>
    <property type="project" value="UniProtKB-UniRule"/>
</dbReference>
<comment type="function">
    <text evidence="9 11">DNA-dependent RNA polymerase catalyzes the transcription of DNA into RNA using the four ribonucleoside triphosphates as substrates.</text>
</comment>
<dbReference type="PROSITE" id="PS01166">
    <property type="entry name" value="RNA_POL_BETA"/>
    <property type="match status" value="1"/>
</dbReference>
<dbReference type="InterPro" id="IPR007645">
    <property type="entry name" value="RNA_pol_Rpb2_3"/>
</dbReference>
<gene>
    <name evidence="16" type="primary">rpoBC</name>
    <name evidence="9" type="synonym">rpoB</name>
    <name evidence="10" type="synonym">rpoC</name>
    <name evidence="16" type="ORF">BWX89_01720</name>
</gene>
<dbReference type="InterPro" id="IPR037034">
    <property type="entry name" value="RNA_pol_Rpb2_2_sf"/>
</dbReference>
<dbReference type="HAMAP" id="MF_01321">
    <property type="entry name" value="RNApol_bact_RpoB"/>
    <property type="match status" value="1"/>
</dbReference>
<dbReference type="GO" id="GO:0032549">
    <property type="term" value="F:ribonucleoside binding"/>
    <property type="evidence" value="ECO:0007669"/>
    <property type="project" value="InterPro"/>
</dbReference>
<dbReference type="Pfam" id="PF04563">
    <property type="entry name" value="RNA_pol_Rpb2_1"/>
    <property type="match status" value="1"/>
</dbReference>
<dbReference type="Gene3D" id="3.90.1100.10">
    <property type="match status" value="1"/>
</dbReference>
<evidence type="ECO:0000256" key="9">
    <source>
        <dbReference type="HAMAP-Rule" id="MF_01321"/>
    </source>
</evidence>
<dbReference type="PANTHER" id="PTHR19376:SF54">
    <property type="entry name" value="DNA-DIRECTED RNA POLYMERASE SUBUNIT BETA"/>
    <property type="match status" value="1"/>
</dbReference>